<dbReference type="Proteomes" id="UP000887023">
    <property type="component" value="Chromosome"/>
</dbReference>
<keyword evidence="1" id="KW-0732">Signal</keyword>
<dbReference type="EMBL" id="CP079105">
    <property type="protein sequence ID" value="QXQ14571.1"/>
    <property type="molecule type" value="Genomic_DNA"/>
</dbReference>
<dbReference type="RefSeq" id="WP_066468678.1">
    <property type="nucleotide sequence ID" value="NZ_CBCRUZ010000004.1"/>
</dbReference>
<feature type="chain" id="PRO_5046366522" evidence="1">
    <location>
        <begin position="26"/>
        <end position="75"/>
    </location>
</feature>
<feature type="signal peptide" evidence="1">
    <location>
        <begin position="1"/>
        <end position="25"/>
    </location>
</feature>
<organism evidence="2 3">
    <name type="scientific">Skermania pinensis</name>
    <dbReference type="NCBI Taxonomy" id="39122"/>
    <lineage>
        <taxon>Bacteria</taxon>
        <taxon>Bacillati</taxon>
        <taxon>Actinomycetota</taxon>
        <taxon>Actinomycetes</taxon>
        <taxon>Mycobacteriales</taxon>
        <taxon>Gordoniaceae</taxon>
        <taxon>Skermania</taxon>
    </lineage>
</organism>
<proteinExistence type="predicted"/>
<evidence type="ECO:0000256" key="1">
    <source>
        <dbReference type="SAM" id="SignalP"/>
    </source>
</evidence>
<accession>A0ABX8SB72</accession>
<sequence>MIGMKLTAAVTIALGILGGPVTAWADPGTANRSTGGIHMDCVPIGIDIWSDGSVWAVEDCQGLMRREFMGFREIG</sequence>
<evidence type="ECO:0000313" key="2">
    <source>
        <dbReference type="EMBL" id="QXQ14571.1"/>
    </source>
</evidence>
<reference evidence="2" key="1">
    <citation type="submission" date="2021-07" db="EMBL/GenBank/DDBJ databases">
        <title>Candidatus Kaistella beijingensis sp. nov. isolated from a municipal wastewater treatment plant is involved in sludge foaming.</title>
        <authorList>
            <person name="Song Y."/>
            <person name="Liu S.-J."/>
        </authorList>
    </citation>
    <scope>NUCLEOTIDE SEQUENCE</scope>
    <source>
        <strain evidence="2">DSM 43998</strain>
    </source>
</reference>
<name>A0ABX8SB72_9ACTN</name>
<keyword evidence="3" id="KW-1185">Reference proteome</keyword>
<evidence type="ECO:0000313" key="3">
    <source>
        <dbReference type="Proteomes" id="UP000887023"/>
    </source>
</evidence>
<protein>
    <submittedName>
        <fullName evidence="2">Uncharacterized protein</fullName>
    </submittedName>
</protein>
<gene>
    <name evidence="2" type="ORF">KV203_03970</name>
</gene>